<dbReference type="PANTHER" id="PTHR18919:SF165">
    <property type="entry name" value="ACETYL-COA ACETYLTRANSFERASE"/>
    <property type="match status" value="1"/>
</dbReference>
<comment type="pathway">
    <text evidence="5">Metabolic intermediate biosynthesis; (R)-mevalonate biosynthesis; (R)-mevalonate from acetyl-CoA: step 1/3.</text>
</comment>
<keyword evidence="3 7" id="KW-0808">Transferase</keyword>
<dbReference type="SUPFAM" id="SSF53901">
    <property type="entry name" value="Thiolase-like"/>
    <property type="match status" value="2"/>
</dbReference>
<dbReference type="STRING" id="329046.A0A1Y2BNZ6"/>
<evidence type="ECO:0000259" key="9">
    <source>
        <dbReference type="Pfam" id="PF02803"/>
    </source>
</evidence>
<feature type="active site" description="Proton acceptor" evidence="6">
    <location>
        <position position="387"/>
    </location>
</feature>
<protein>
    <recommendedName>
        <fullName evidence="2">acetyl-CoA C-acetyltransferase</fullName>
        <ecNumber evidence="2">2.3.1.9</ecNumber>
    </recommendedName>
</protein>
<evidence type="ECO:0000313" key="10">
    <source>
        <dbReference type="EMBL" id="ORY36466.1"/>
    </source>
</evidence>
<dbReference type="AlphaFoldDB" id="A0A1Y2BNZ6"/>
<dbReference type="EMBL" id="MCGO01000055">
    <property type="protein sequence ID" value="ORY36466.1"/>
    <property type="molecule type" value="Genomic_DNA"/>
</dbReference>
<evidence type="ECO:0000256" key="5">
    <source>
        <dbReference type="ARBA" id="ARBA00037924"/>
    </source>
</evidence>
<dbReference type="FunFam" id="3.40.47.10:FF:000007">
    <property type="entry name" value="acetyl-CoA acetyltransferase, mitochondrial"/>
    <property type="match status" value="1"/>
</dbReference>
<dbReference type="EC" id="2.3.1.9" evidence="2"/>
<dbReference type="GO" id="GO:0006696">
    <property type="term" value="P:ergosterol biosynthetic process"/>
    <property type="evidence" value="ECO:0007669"/>
    <property type="project" value="TreeGrafter"/>
</dbReference>
<evidence type="ECO:0000256" key="3">
    <source>
        <dbReference type="ARBA" id="ARBA00022679"/>
    </source>
</evidence>
<organism evidence="10 11">
    <name type="scientific">Rhizoclosmatium globosum</name>
    <dbReference type="NCBI Taxonomy" id="329046"/>
    <lineage>
        <taxon>Eukaryota</taxon>
        <taxon>Fungi</taxon>
        <taxon>Fungi incertae sedis</taxon>
        <taxon>Chytridiomycota</taxon>
        <taxon>Chytridiomycota incertae sedis</taxon>
        <taxon>Chytridiomycetes</taxon>
        <taxon>Chytridiales</taxon>
        <taxon>Chytriomycetaceae</taxon>
        <taxon>Rhizoclosmatium</taxon>
    </lineage>
</organism>
<dbReference type="OrthoDB" id="5404651at2759"/>
<feature type="active site" description="Proton acceptor" evidence="6">
    <location>
        <position position="357"/>
    </location>
</feature>
<feature type="domain" description="Thiolase C-terminal" evidence="9">
    <location>
        <begin position="278"/>
        <end position="400"/>
    </location>
</feature>
<sequence>MTQTVSDRDVFIVSTARTPIGGFGGSLASFTATQLGSIAIKAALERAKVDAALVDEVIMGNVLSAGLGQNPARQAALGAGLPNTTPACTVGKVCASGMKAIAFGTQAIKAGDADIVVCGGMESMSNTPYYLPKQRFGSKFGHQEVQDGIVKDGLFDVYNQFLMGDAAELTAEKYGFSRVDQDDFAIGSYQKAQAATSAGVFNAEIVPVEIAGARGKPGKVVNTDDEVANLNVEKLRAMKPAFKTDGTGTVTAPNSSPLSDGAAAVVLVSRKKATELGLTPLAIIRSTADAAHEPEWFTVAPAKAVPIALKKAGLEIGQVDAFELNEAFSVVGLANTKILGLDASKVNVYGGAVAIGHPLGCSGARVVVTLLTALQNKGGKIGCAGICNGGGGASAIIIEKL</sequence>
<gene>
    <name evidence="10" type="ORF">BCR33DRAFT_683465</name>
</gene>
<evidence type="ECO:0000256" key="6">
    <source>
        <dbReference type="PIRSR" id="PIRSR000429-1"/>
    </source>
</evidence>
<comment type="similarity">
    <text evidence="1 7">Belongs to the thiolase-like superfamily. Thiolase family.</text>
</comment>
<evidence type="ECO:0000256" key="4">
    <source>
        <dbReference type="ARBA" id="ARBA00023315"/>
    </source>
</evidence>
<evidence type="ECO:0000259" key="8">
    <source>
        <dbReference type="Pfam" id="PF00108"/>
    </source>
</evidence>
<evidence type="ECO:0000313" key="11">
    <source>
        <dbReference type="Proteomes" id="UP000193642"/>
    </source>
</evidence>
<dbReference type="PIRSF" id="PIRSF000429">
    <property type="entry name" value="Ac-CoA_Ac_transf"/>
    <property type="match status" value="1"/>
</dbReference>
<evidence type="ECO:0000256" key="2">
    <source>
        <dbReference type="ARBA" id="ARBA00012705"/>
    </source>
</evidence>
<dbReference type="GO" id="GO:0005739">
    <property type="term" value="C:mitochondrion"/>
    <property type="evidence" value="ECO:0007669"/>
    <property type="project" value="TreeGrafter"/>
</dbReference>
<dbReference type="Gene3D" id="3.40.47.10">
    <property type="match status" value="1"/>
</dbReference>
<keyword evidence="11" id="KW-1185">Reference proteome</keyword>
<keyword evidence="4 7" id="KW-0012">Acyltransferase</keyword>
<dbReference type="InterPro" id="IPR016039">
    <property type="entry name" value="Thiolase-like"/>
</dbReference>
<dbReference type="InterPro" id="IPR020617">
    <property type="entry name" value="Thiolase_C"/>
</dbReference>
<dbReference type="Pfam" id="PF02803">
    <property type="entry name" value="Thiolase_C"/>
    <property type="match status" value="1"/>
</dbReference>
<dbReference type="Proteomes" id="UP000193642">
    <property type="component" value="Unassembled WGS sequence"/>
</dbReference>
<dbReference type="NCBIfam" id="TIGR01930">
    <property type="entry name" value="AcCoA-C-Actrans"/>
    <property type="match status" value="1"/>
</dbReference>
<accession>A0A1Y2BNZ6</accession>
<name>A0A1Y2BNZ6_9FUNG</name>
<dbReference type="GO" id="GO:0003985">
    <property type="term" value="F:acetyl-CoA C-acetyltransferase activity"/>
    <property type="evidence" value="ECO:0007669"/>
    <property type="project" value="UniProtKB-EC"/>
</dbReference>
<dbReference type="InterPro" id="IPR002155">
    <property type="entry name" value="Thiolase"/>
</dbReference>
<feature type="active site" description="Acyl-thioester intermediate" evidence="6">
    <location>
        <position position="94"/>
    </location>
</feature>
<dbReference type="InterPro" id="IPR020613">
    <property type="entry name" value="Thiolase_CS"/>
</dbReference>
<dbReference type="InterPro" id="IPR020616">
    <property type="entry name" value="Thiolase_N"/>
</dbReference>
<dbReference type="GO" id="GO:0006635">
    <property type="term" value="P:fatty acid beta-oxidation"/>
    <property type="evidence" value="ECO:0007669"/>
    <property type="project" value="TreeGrafter"/>
</dbReference>
<proteinExistence type="inferred from homology"/>
<dbReference type="CDD" id="cd00751">
    <property type="entry name" value="thiolase"/>
    <property type="match status" value="1"/>
</dbReference>
<reference evidence="10 11" key="1">
    <citation type="submission" date="2016-07" db="EMBL/GenBank/DDBJ databases">
        <title>Pervasive Adenine N6-methylation of Active Genes in Fungi.</title>
        <authorList>
            <consortium name="DOE Joint Genome Institute"/>
            <person name="Mondo S.J."/>
            <person name="Dannebaum R.O."/>
            <person name="Kuo R.C."/>
            <person name="Labutti K."/>
            <person name="Haridas S."/>
            <person name="Kuo A."/>
            <person name="Salamov A."/>
            <person name="Ahrendt S.R."/>
            <person name="Lipzen A."/>
            <person name="Sullivan W."/>
            <person name="Andreopoulos W.B."/>
            <person name="Clum A."/>
            <person name="Lindquist E."/>
            <person name="Daum C."/>
            <person name="Ramamoorthy G.K."/>
            <person name="Gryganskyi A."/>
            <person name="Culley D."/>
            <person name="Magnuson J.K."/>
            <person name="James T.Y."/>
            <person name="O'Malley M.A."/>
            <person name="Stajich J.E."/>
            <person name="Spatafora J.W."/>
            <person name="Visel A."/>
            <person name="Grigoriev I.V."/>
        </authorList>
    </citation>
    <scope>NUCLEOTIDE SEQUENCE [LARGE SCALE GENOMIC DNA]</scope>
    <source>
        <strain evidence="10 11">JEL800</strain>
    </source>
</reference>
<comment type="caution">
    <text evidence="10">The sequence shown here is derived from an EMBL/GenBank/DDBJ whole genome shotgun (WGS) entry which is preliminary data.</text>
</comment>
<dbReference type="PANTHER" id="PTHR18919">
    <property type="entry name" value="ACETYL-COA C-ACYLTRANSFERASE"/>
    <property type="match status" value="1"/>
</dbReference>
<dbReference type="PROSITE" id="PS00737">
    <property type="entry name" value="THIOLASE_2"/>
    <property type="match status" value="1"/>
</dbReference>
<dbReference type="Pfam" id="PF00108">
    <property type="entry name" value="Thiolase_N"/>
    <property type="match status" value="1"/>
</dbReference>
<evidence type="ECO:0000256" key="7">
    <source>
        <dbReference type="RuleBase" id="RU003557"/>
    </source>
</evidence>
<feature type="domain" description="Thiolase N-terminal" evidence="8">
    <location>
        <begin position="10"/>
        <end position="270"/>
    </location>
</feature>
<evidence type="ECO:0000256" key="1">
    <source>
        <dbReference type="ARBA" id="ARBA00010982"/>
    </source>
</evidence>